<evidence type="ECO:0000256" key="1">
    <source>
        <dbReference type="SAM" id="MobiDB-lite"/>
    </source>
</evidence>
<sequence length="584" mass="62300">MSPVNTLEAVPAGLATMRPGAELSAVLAEIPVRRVSGHDTVDVMAAAYRQVCHAQGVFLRALLETGMRRPHTPEGVSRLESPGEFAAEEARAALMWSRRRADSTFEFAWQVHERLPMLGEAMEAGVLDEPRARAFVHWTIGLDDDHAAQVIAALLPVAAGLLVGVLIDRIKRAAIAIDPGWAERRYRAAVKGRRVEGSRNDDGTANLHGLDLPIDRAAAACDRIDTLARACKHAGDARPIDHIRADLYLGMLDGTFDALAENQIIDHVLAHPVVDSAEREQGTTAGGHSCDGDRGDGGRPAAETALDRRAADGAVTAGTTDTTMTPGPGGPAAAGAAPSGWCVRELRVEVAAMLGLNEHPAEIVGWDFVPASQARPLLASMRGAEWRWVICDHDGRPIDGGVTRLRPTPAGSGAPTLAGVPGRGRSAIVELQLKAGELPELIAVGLERGWDAVLADVAAQHATGEADDVPPDDPLRRRARSRLRRTVQIRDRYCTHPACRAPATRGDQDHALDHAAGGPTDEANLGSCCRHDHRLKHDGGWGLTRSAPELTVWTSPLRHTYTNRPPPVMPTLPGAADPAEIPPF</sequence>
<reference evidence="4" key="1">
    <citation type="submission" date="2016-10" db="EMBL/GenBank/DDBJ databases">
        <authorList>
            <person name="Varghese N."/>
            <person name="Submissions S."/>
        </authorList>
    </citation>
    <scope>NUCLEOTIDE SEQUENCE [LARGE SCALE GENOMIC DNA]</scope>
    <source>
        <strain evidence="4">DSM 45079</strain>
    </source>
</reference>
<keyword evidence="4" id="KW-1185">Reference proteome</keyword>
<evidence type="ECO:0000259" key="2">
    <source>
        <dbReference type="Pfam" id="PF02720"/>
    </source>
</evidence>
<dbReference type="STRING" id="419479.SAMN04488563_4979"/>
<feature type="domain" description="DUF222" evidence="2">
    <location>
        <begin position="59"/>
        <end position="288"/>
    </location>
</feature>
<dbReference type="Proteomes" id="UP000182977">
    <property type="component" value="Chromosome I"/>
</dbReference>
<dbReference type="InterPro" id="IPR003870">
    <property type="entry name" value="DUF222"/>
</dbReference>
<feature type="compositionally biased region" description="Low complexity" evidence="1">
    <location>
        <begin position="312"/>
        <end position="333"/>
    </location>
</feature>
<dbReference type="InterPro" id="IPR003615">
    <property type="entry name" value="HNH_nuc"/>
</dbReference>
<feature type="region of interest" description="Disordered" evidence="1">
    <location>
        <begin position="278"/>
        <end position="333"/>
    </location>
</feature>
<name>A0A1H2L379_9ACTN</name>
<accession>A0A1H2L379</accession>
<organism evidence="3 4">
    <name type="scientific">Jiangella alkaliphila</name>
    <dbReference type="NCBI Taxonomy" id="419479"/>
    <lineage>
        <taxon>Bacteria</taxon>
        <taxon>Bacillati</taxon>
        <taxon>Actinomycetota</taxon>
        <taxon>Actinomycetes</taxon>
        <taxon>Jiangellales</taxon>
        <taxon>Jiangellaceae</taxon>
        <taxon>Jiangella</taxon>
    </lineage>
</organism>
<dbReference type="EMBL" id="LT629791">
    <property type="protein sequence ID" value="SDU75493.1"/>
    <property type="molecule type" value="Genomic_DNA"/>
</dbReference>
<protein>
    <recommendedName>
        <fullName evidence="2">DUF222 domain-containing protein</fullName>
    </recommendedName>
</protein>
<evidence type="ECO:0000313" key="4">
    <source>
        <dbReference type="Proteomes" id="UP000182977"/>
    </source>
</evidence>
<feature type="region of interest" description="Disordered" evidence="1">
    <location>
        <begin position="564"/>
        <end position="584"/>
    </location>
</feature>
<evidence type="ECO:0000313" key="3">
    <source>
        <dbReference type="EMBL" id="SDU75493.1"/>
    </source>
</evidence>
<dbReference type="AlphaFoldDB" id="A0A1H2L379"/>
<gene>
    <name evidence="3" type="ORF">SAMN04488563_4979</name>
</gene>
<dbReference type="CDD" id="cd00085">
    <property type="entry name" value="HNHc"/>
    <property type="match status" value="1"/>
</dbReference>
<dbReference type="Pfam" id="PF02720">
    <property type="entry name" value="DUF222"/>
    <property type="match status" value="1"/>
</dbReference>
<proteinExistence type="predicted"/>